<dbReference type="Pfam" id="PF01812">
    <property type="entry name" value="5-FTHF_cyc-lig"/>
    <property type="match status" value="1"/>
</dbReference>
<dbReference type="Proteomes" id="UP000634667">
    <property type="component" value="Unassembled WGS sequence"/>
</dbReference>
<evidence type="ECO:0000256" key="2">
    <source>
        <dbReference type="ARBA" id="ARBA00022741"/>
    </source>
</evidence>
<reference evidence="6" key="1">
    <citation type="journal article" date="2019" name="Int. J. Syst. Evol. Microbiol.">
        <title>The Global Catalogue of Microorganisms (GCM) 10K type strain sequencing project: providing services to taxonomists for standard genome sequencing and annotation.</title>
        <authorList>
            <consortium name="The Broad Institute Genomics Platform"/>
            <consortium name="The Broad Institute Genome Sequencing Center for Infectious Disease"/>
            <person name="Wu L."/>
            <person name="Ma J."/>
        </authorList>
    </citation>
    <scope>NUCLEOTIDE SEQUENCE [LARGE SCALE GENOMIC DNA]</scope>
    <source>
        <strain evidence="6">KCTC 23723</strain>
    </source>
</reference>
<dbReference type="PIRSF" id="PIRSF006806">
    <property type="entry name" value="FTHF_cligase"/>
    <property type="match status" value="1"/>
</dbReference>
<proteinExistence type="inferred from homology"/>
<organism evidence="5 6">
    <name type="scientific">Alishewanella tabrizica</name>
    <dbReference type="NCBI Taxonomy" id="671278"/>
    <lineage>
        <taxon>Bacteria</taxon>
        <taxon>Pseudomonadati</taxon>
        <taxon>Pseudomonadota</taxon>
        <taxon>Gammaproteobacteria</taxon>
        <taxon>Alteromonadales</taxon>
        <taxon>Alteromonadaceae</taxon>
        <taxon>Alishewanella</taxon>
    </lineage>
</organism>
<sequence length="193" mass="21534">MIRQRRNALSPVAQQQAAQGLALQFTQHLALFDTPQTDKLAMQHVAIYLTHEGEIDTAPLIAALQAAGKTLYLPVLHPFAPGFLIFQRYEPNTPMRQNRFGIAEPMLNCHEIKPVAELDSIFTPLVAFDLQGQRLGMGGGFYDRTLAQLPANHRCAIIGLAHDCQLVDTVPNEPWDHPLSAILTPSRLYTFKR</sequence>
<keyword evidence="4" id="KW-0460">Magnesium</keyword>
<dbReference type="PANTHER" id="PTHR23407">
    <property type="entry name" value="ATPASE INHIBITOR/5-FORMYLTETRAHYDROFOLATE CYCLO-LIGASE"/>
    <property type="match status" value="1"/>
</dbReference>
<protein>
    <recommendedName>
        <fullName evidence="4">5-formyltetrahydrofolate cyclo-ligase</fullName>
        <ecNumber evidence="4">6.3.3.2</ecNumber>
    </recommendedName>
</protein>
<keyword evidence="6" id="KW-1185">Reference proteome</keyword>
<dbReference type="SUPFAM" id="SSF100950">
    <property type="entry name" value="NagB/RpiA/CoA transferase-like"/>
    <property type="match status" value="1"/>
</dbReference>
<evidence type="ECO:0000256" key="4">
    <source>
        <dbReference type="RuleBase" id="RU361279"/>
    </source>
</evidence>
<keyword evidence="4" id="KW-0479">Metal-binding</keyword>
<evidence type="ECO:0000256" key="3">
    <source>
        <dbReference type="ARBA" id="ARBA00022840"/>
    </source>
</evidence>
<accession>A0ABQ2WFI0</accession>
<comment type="catalytic activity">
    <reaction evidence="4">
        <text>(6S)-5-formyl-5,6,7,8-tetrahydrofolate + ATP = (6R)-5,10-methenyltetrahydrofolate + ADP + phosphate</text>
        <dbReference type="Rhea" id="RHEA:10488"/>
        <dbReference type="ChEBI" id="CHEBI:30616"/>
        <dbReference type="ChEBI" id="CHEBI:43474"/>
        <dbReference type="ChEBI" id="CHEBI:57455"/>
        <dbReference type="ChEBI" id="CHEBI:57457"/>
        <dbReference type="ChEBI" id="CHEBI:456216"/>
        <dbReference type="EC" id="6.3.3.2"/>
    </reaction>
</comment>
<keyword evidence="3 4" id="KW-0067">ATP-binding</keyword>
<evidence type="ECO:0000256" key="1">
    <source>
        <dbReference type="ARBA" id="ARBA00010638"/>
    </source>
</evidence>
<dbReference type="InterPro" id="IPR037171">
    <property type="entry name" value="NagB/RpiA_transferase-like"/>
</dbReference>
<dbReference type="InterPro" id="IPR002698">
    <property type="entry name" value="FTHF_cligase"/>
</dbReference>
<name>A0ABQ2WFI0_9ALTE</name>
<dbReference type="EMBL" id="BMYR01000001">
    <property type="protein sequence ID" value="GGW49969.1"/>
    <property type="molecule type" value="Genomic_DNA"/>
</dbReference>
<dbReference type="EC" id="6.3.3.2" evidence="4"/>
<comment type="cofactor">
    <cofactor evidence="4">
        <name>Mg(2+)</name>
        <dbReference type="ChEBI" id="CHEBI:18420"/>
    </cofactor>
</comment>
<dbReference type="Gene3D" id="3.40.50.10420">
    <property type="entry name" value="NagB/RpiA/CoA transferase-like"/>
    <property type="match status" value="1"/>
</dbReference>
<dbReference type="NCBIfam" id="TIGR02727">
    <property type="entry name" value="MTHFS_bact"/>
    <property type="match status" value="1"/>
</dbReference>
<comment type="similarity">
    <text evidence="1 4">Belongs to the 5-formyltetrahydrofolate cyclo-ligase family.</text>
</comment>
<gene>
    <name evidence="5" type="ORF">GCM10008111_02230</name>
</gene>
<keyword evidence="2 4" id="KW-0547">Nucleotide-binding</keyword>
<evidence type="ECO:0000313" key="5">
    <source>
        <dbReference type="EMBL" id="GGW49969.1"/>
    </source>
</evidence>
<comment type="caution">
    <text evidence="5">The sequence shown here is derived from an EMBL/GenBank/DDBJ whole genome shotgun (WGS) entry which is preliminary data.</text>
</comment>
<evidence type="ECO:0000313" key="6">
    <source>
        <dbReference type="Proteomes" id="UP000634667"/>
    </source>
</evidence>
<dbReference type="PANTHER" id="PTHR23407:SF1">
    <property type="entry name" value="5-FORMYLTETRAHYDROFOLATE CYCLO-LIGASE"/>
    <property type="match status" value="1"/>
</dbReference>
<dbReference type="InterPro" id="IPR024185">
    <property type="entry name" value="FTHF_cligase-like_sf"/>
</dbReference>